<accession>A0A4P9VIC8</accession>
<evidence type="ECO:0000313" key="2">
    <source>
        <dbReference type="EMBL" id="RDH41947.1"/>
    </source>
</evidence>
<dbReference type="EMBL" id="NDXW01000002">
    <property type="protein sequence ID" value="RDH41947.1"/>
    <property type="molecule type" value="Genomic_DNA"/>
</dbReference>
<dbReference type="AlphaFoldDB" id="A0A4P9VIC8"/>
<protein>
    <recommendedName>
        <fullName evidence="1">Transposase IS801/IS1294 domain-containing protein</fullName>
    </recommendedName>
</protein>
<sequence>WNVHVHLSTTRGGLCADQTTWQSLYFAKHSLMPMWRYEIINLLRNAYETLTLPPTLSTYTLWNRGWISIIKNRGLSIWLKPLKIIKKM</sequence>
<dbReference type="GO" id="GO:0006313">
    <property type="term" value="P:DNA transposition"/>
    <property type="evidence" value="ECO:0007669"/>
    <property type="project" value="InterPro"/>
</dbReference>
<name>A0A4P9VIC8_9GAMM</name>
<dbReference type="Pfam" id="PF04986">
    <property type="entry name" value="Y2_Tnp"/>
    <property type="match status" value="1"/>
</dbReference>
<evidence type="ECO:0000313" key="3">
    <source>
        <dbReference type="Proteomes" id="UP000257039"/>
    </source>
</evidence>
<organism evidence="2 3">
    <name type="scientific">Zooshikella ganghwensis</name>
    <dbReference type="NCBI Taxonomy" id="202772"/>
    <lineage>
        <taxon>Bacteria</taxon>
        <taxon>Pseudomonadati</taxon>
        <taxon>Pseudomonadota</taxon>
        <taxon>Gammaproteobacteria</taxon>
        <taxon>Oceanospirillales</taxon>
        <taxon>Zooshikellaceae</taxon>
        <taxon>Zooshikella</taxon>
    </lineage>
</organism>
<feature type="domain" description="Transposase IS801/IS1294" evidence="1">
    <location>
        <begin position="1"/>
        <end position="53"/>
    </location>
</feature>
<gene>
    <name evidence="2" type="ORF">B9G39_25800</name>
</gene>
<feature type="non-terminal residue" evidence="2">
    <location>
        <position position="1"/>
    </location>
</feature>
<dbReference type="GO" id="GO:0003677">
    <property type="term" value="F:DNA binding"/>
    <property type="evidence" value="ECO:0007669"/>
    <property type="project" value="InterPro"/>
</dbReference>
<keyword evidence="3" id="KW-1185">Reference proteome</keyword>
<dbReference type="GO" id="GO:0004803">
    <property type="term" value="F:transposase activity"/>
    <property type="evidence" value="ECO:0007669"/>
    <property type="project" value="InterPro"/>
</dbReference>
<dbReference type="Proteomes" id="UP000257039">
    <property type="component" value="Unassembled WGS sequence"/>
</dbReference>
<dbReference type="InterPro" id="IPR007069">
    <property type="entry name" value="Transposase_32"/>
</dbReference>
<proteinExistence type="predicted"/>
<evidence type="ECO:0000259" key="1">
    <source>
        <dbReference type="Pfam" id="PF04986"/>
    </source>
</evidence>
<comment type="caution">
    <text evidence="2">The sequence shown here is derived from an EMBL/GenBank/DDBJ whole genome shotgun (WGS) entry which is preliminary data.</text>
</comment>
<reference evidence="2 3" key="1">
    <citation type="submission" date="2017-04" db="EMBL/GenBank/DDBJ databases">
        <title>Draft genome sequence of Zooshikella ganghwensis VG4 isolated from Red Sea sediments.</title>
        <authorList>
            <person name="Rehman Z."/>
            <person name="Alam I."/>
            <person name="Kamau A."/>
            <person name="Bajic V."/>
            <person name="Leiknes T."/>
        </authorList>
    </citation>
    <scope>NUCLEOTIDE SEQUENCE [LARGE SCALE GENOMIC DNA]</scope>
    <source>
        <strain evidence="2 3">VG4</strain>
    </source>
</reference>